<dbReference type="PROSITE" id="PS01054">
    <property type="entry name" value="TRANSALDOLASE_1"/>
    <property type="match status" value="1"/>
</dbReference>
<dbReference type="PIRSF" id="PIRSF036915">
    <property type="entry name" value="Trnald_Bac_Plnt"/>
    <property type="match status" value="1"/>
</dbReference>
<evidence type="ECO:0000256" key="5">
    <source>
        <dbReference type="ARBA" id="ARBA00022490"/>
    </source>
</evidence>
<evidence type="ECO:0000256" key="3">
    <source>
        <dbReference type="ARBA" id="ARBA00004959"/>
    </source>
</evidence>
<comment type="function">
    <text evidence="1">Transaldolase is important for the balance of metabolites in the pentose-phosphate pathway.</text>
</comment>
<evidence type="ECO:0000256" key="9">
    <source>
        <dbReference type="ARBA" id="ARBA00048810"/>
    </source>
</evidence>
<evidence type="ECO:0000256" key="2">
    <source>
        <dbReference type="ARBA" id="ARBA00004496"/>
    </source>
</evidence>
<evidence type="ECO:0000256" key="8">
    <source>
        <dbReference type="ARBA" id="ARBA00023270"/>
    </source>
</evidence>
<reference evidence="10" key="1">
    <citation type="submission" date="2020-05" db="EMBL/GenBank/DDBJ databases">
        <authorList>
            <person name="Chiriac C."/>
            <person name="Salcher M."/>
            <person name="Ghai R."/>
            <person name="Kavagutti S V."/>
        </authorList>
    </citation>
    <scope>NUCLEOTIDE SEQUENCE</scope>
</reference>
<keyword evidence="5" id="KW-0963">Cytoplasm</keyword>
<dbReference type="SUPFAM" id="SSF51569">
    <property type="entry name" value="Aldolase"/>
    <property type="match status" value="1"/>
</dbReference>
<dbReference type="EMBL" id="CAEZUD010000039">
    <property type="protein sequence ID" value="CAB4592694.1"/>
    <property type="molecule type" value="Genomic_DNA"/>
</dbReference>
<dbReference type="PANTHER" id="PTHR10683:SF31">
    <property type="entry name" value="TRANSALDOLASE"/>
    <property type="match status" value="1"/>
</dbReference>
<keyword evidence="8" id="KW-0704">Schiff base</keyword>
<dbReference type="GO" id="GO:0005975">
    <property type="term" value="P:carbohydrate metabolic process"/>
    <property type="evidence" value="ECO:0007669"/>
    <property type="project" value="InterPro"/>
</dbReference>
<comment type="pathway">
    <text evidence="3">Carbohydrate degradation; pentose phosphate pathway.</text>
</comment>
<evidence type="ECO:0000256" key="1">
    <source>
        <dbReference type="ARBA" id="ARBA00003518"/>
    </source>
</evidence>
<dbReference type="Pfam" id="PF00923">
    <property type="entry name" value="TAL_FSA"/>
    <property type="match status" value="1"/>
</dbReference>
<keyword evidence="6" id="KW-0808">Transferase</keyword>
<dbReference type="HAMAP" id="MF_00493">
    <property type="entry name" value="Transaldolase_2"/>
    <property type="match status" value="1"/>
</dbReference>
<name>A0A6J6B0S9_9ZZZZ</name>
<dbReference type="InterPro" id="IPR018225">
    <property type="entry name" value="Transaldolase_AS"/>
</dbReference>
<comment type="similarity">
    <text evidence="4">Belongs to the transaldolase family. Type 2 subfamily.</text>
</comment>
<accession>A0A6J6B0S9</accession>
<dbReference type="Gene3D" id="3.20.20.70">
    <property type="entry name" value="Aldolase class I"/>
    <property type="match status" value="1"/>
</dbReference>
<protein>
    <submittedName>
        <fullName evidence="10">Unannotated protein</fullName>
    </submittedName>
</protein>
<dbReference type="EMBL" id="CAFBPI010000010">
    <property type="protein sequence ID" value="CAB5007498.1"/>
    <property type="molecule type" value="Genomic_DNA"/>
</dbReference>
<evidence type="ECO:0000313" key="10">
    <source>
        <dbReference type="EMBL" id="CAB4532364.1"/>
    </source>
</evidence>
<evidence type="ECO:0000313" key="11">
    <source>
        <dbReference type="EMBL" id="CAB4592694.1"/>
    </source>
</evidence>
<dbReference type="EMBL" id="CAFBME010000061">
    <property type="protein sequence ID" value="CAB4896452.1"/>
    <property type="molecule type" value="Genomic_DNA"/>
</dbReference>
<dbReference type="InterPro" id="IPR004732">
    <property type="entry name" value="Transaldolase_2"/>
</dbReference>
<evidence type="ECO:0000256" key="4">
    <source>
        <dbReference type="ARBA" id="ARBA00008426"/>
    </source>
</evidence>
<dbReference type="AlphaFoldDB" id="A0A6J6B0S9"/>
<dbReference type="EMBL" id="CAEZSC010000018">
    <property type="protein sequence ID" value="CAB4532364.1"/>
    <property type="molecule type" value="Genomic_DNA"/>
</dbReference>
<dbReference type="PROSITE" id="PS00958">
    <property type="entry name" value="TRANSALDOLASE_2"/>
    <property type="match status" value="1"/>
</dbReference>
<dbReference type="NCBIfam" id="NF002881">
    <property type="entry name" value="PRK03343.1"/>
    <property type="match status" value="1"/>
</dbReference>
<organism evidence="10">
    <name type="scientific">freshwater metagenome</name>
    <dbReference type="NCBI Taxonomy" id="449393"/>
    <lineage>
        <taxon>unclassified sequences</taxon>
        <taxon>metagenomes</taxon>
        <taxon>ecological metagenomes</taxon>
    </lineage>
</organism>
<evidence type="ECO:0000313" key="12">
    <source>
        <dbReference type="EMBL" id="CAB4896452.1"/>
    </source>
</evidence>
<proteinExistence type="inferred from homology"/>
<dbReference type="NCBIfam" id="TIGR00876">
    <property type="entry name" value="tal_mycobact"/>
    <property type="match status" value="1"/>
</dbReference>
<dbReference type="GO" id="GO:0006098">
    <property type="term" value="P:pentose-phosphate shunt"/>
    <property type="evidence" value="ECO:0007669"/>
    <property type="project" value="UniProtKB-UniPathway"/>
</dbReference>
<dbReference type="GO" id="GO:0004801">
    <property type="term" value="F:transaldolase activity"/>
    <property type="evidence" value="ECO:0007669"/>
    <property type="project" value="UniProtKB-EC"/>
</dbReference>
<dbReference type="InterPro" id="IPR001585">
    <property type="entry name" value="TAL/FSA"/>
</dbReference>
<dbReference type="CDD" id="cd00955">
    <property type="entry name" value="Transaldolase_like"/>
    <property type="match status" value="1"/>
</dbReference>
<dbReference type="GO" id="GO:0005737">
    <property type="term" value="C:cytoplasm"/>
    <property type="evidence" value="ECO:0007669"/>
    <property type="project" value="UniProtKB-SubCell"/>
</dbReference>
<keyword evidence="7" id="KW-0570">Pentose shunt</keyword>
<evidence type="ECO:0000256" key="7">
    <source>
        <dbReference type="ARBA" id="ARBA00023126"/>
    </source>
</evidence>
<gene>
    <name evidence="10" type="ORF">UFOPK1380_00456</name>
    <name evidence="11" type="ORF">UFOPK1778_00792</name>
    <name evidence="12" type="ORF">UFOPK3555_00675</name>
    <name evidence="13" type="ORF">UFOPK4095_00272</name>
</gene>
<dbReference type="UniPathway" id="UPA00115"/>
<comment type="subcellular location">
    <subcellularLocation>
        <location evidence="2">Cytoplasm</location>
    </subcellularLocation>
</comment>
<evidence type="ECO:0000256" key="6">
    <source>
        <dbReference type="ARBA" id="ARBA00022679"/>
    </source>
</evidence>
<dbReference type="InterPro" id="IPR013785">
    <property type="entry name" value="Aldolase_TIM"/>
</dbReference>
<evidence type="ECO:0000313" key="13">
    <source>
        <dbReference type="EMBL" id="CAB5007498.1"/>
    </source>
</evidence>
<dbReference type="PANTHER" id="PTHR10683">
    <property type="entry name" value="TRANSALDOLASE"/>
    <property type="match status" value="1"/>
</dbReference>
<sequence length="362" mass="38780">MSALQELSNSGLAIWLDDLSRERLESGSLAQLIASSHVVGVTTNPSIFSSAISKSEKYSADIKSLSADGASIAQIVTRLTTDDVRAACDLFLDTYQASSGVDGRVSIEVEPDLAYDTQGTIARALALHEIVNRPNVLIKVPATIAGLPAIEELTARGISINVTLIFSVERYVAVSDAYLRGLERRLGNGLPLSDIHSVASFFVSRIDTEVDKQLDDHHPGSELRGTAAIANAHLAYEAFLNTTRSQRWKSLAAKGANYQRPLWASTGVKDKSYNTTRYVVELVAANTVNTMPEGTLDEVRAHGIVRGDTITSEIPAAHVIFKSLAEAGVDIDHITAALEDAAVLGFQKAWNELLANVAAVIG</sequence>
<comment type="catalytic activity">
    <reaction evidence="9">
        <text>D-sedoheptulose 7-phosphate + D-glyceraldehyde 3-phosphate = D-erythrose 4-phosphate + beta-D-fructose 6-phosphate</text>
        <dbReference type="Rhea" id="RHEA:17053"/>
        <dbReference type="ChEBI" id="CHEBI:16897"/>
        <dbReference type="ChEBI" id="CHEBI:57483"/>
        <dbReference type="ChEBI" id="CHEBI:57634"/>
        <dbReference type="ChEBI" id="CHEBI:59776"/>
        <dbReference type="EC" id="2.2.1.2"/>
    </reaction>
</comment>